<proteinExistence type="predicted"/>
<comment type="caution">
    <text evidence="1">The sequence shown here is derived from an EMBL/GenBank/DDBJ whole genome shotgun (WGS) entry which is preliminary data.</text>
</comment>
<accession>A0A0F9CUU3</accession>
<gene>
    <name evidence="1" type="ORF">LCGC14_2280130</name>
</gene>
<dbReference type="AlphaFoldDB" id="A0A0F9CUU3"/>
<sequence length="77" mass="8951">MATRKLTYWVAYHNEESFAHVRGLTKKEVLSRLATCEYDDYEPPIKVWIEYDRILDLVDNVLGEGGEQSAAWESQKS</sequence>
<name>A0A0F9CUU3_9ZZZZ</name>
<dbReference type="EMBL" id="LAZR01031702">
    <property type="protein sequence ID" value="KKL52969.1"/>
    <property type="molecule type" value="Genomic_DNA"/>
</dbReference>
<protein>
    <submittedName>
        <fullName evidence="1">Uncharacterized protein</fullName>
    </submittedName>
</protein>
<evidence type="ECO:0000313" key="1">
    <source>
        <dbReference type="EMBL" id="KKL52969.1"/>
    </source>
</evidence>
<reference evidence="1" key="1">
    <citation type="journal article" date="2015" name="Nature">
        <title>Complex archaea that bridge the gap between prokaryotes and eukaryotes.</title>
        <authorList>
            <person name="Spang A."/>
            <person name="Saw J.H."/>
            <person name="Jorgensen S.L."/>
            <person name="Zaremba-Niedzwiedzka K."/>
            <person name="Martijn J."/>
            <person name="Lind A.E."/>
            <person name="van Eijk R."/>
            <person name="Schleper C."/>
            <person name="Guy L."/>
            <person name="Ettema T.J."/>
        </authorList>
    </citation>
    <scope>NUCLEOTIDE SEQUENCE</scope>
</reference>
<organism evidence="1">
    <name type="scientific">marine sediment metagenome</name>
    <dbReference type="NCBI Taxonomy" id="412755"/>
    <lineage>
        <taxon>unclassified sequences</taxon>
        <taxon>metagenomes</taxon>
        <taxon>ecological metagenomes</taxon>
    </lineage>
</organism>